<evidence type="ECO:0000313" key="2">
    <source>
        <dbReference type="Proteomes" id="UP000799754"/>
    </source>
</evidence>
<proteinExistence type="predicted"/>
<organism evidence="1 2">
    <name type="scientific">Macroventuria anomochaeta</name>
    <dbReference type="NCBI Taxonomy" id="301207"/>
    <lineage>
        <taxon>Eukaryota</taxon>
        <taxon>Fungi</taxon>
        <taxon>Dikarya</taxon>
        <taxon>Ascomycota</taxon>
        <taxon>Pezizomycotina</taxon>
        <taxon>Dothideomycetes</taxon>
        <taxon>Pleosporomycetidae</taxon>
        <taxon>Pleosporales</taxon>
        <taxon>Pleosporineae</taxon>
        <taxon>Didymellaceae</taxon>
        <taxon>Macroventuria</taxon>
    </lineage>
</organism>
<name>A0ACB6RPQ2_9PLEO</name>
<dbReference type="EMBL" id="MU006741">
    <property type="protein sequence ID" value="KAF2622899.1"/>
    <property type="molecule type" value="Genomic_DNA"/>
</dbReference>
<sequence>MQPKKARAKREAVRDKNGLKTRSATAPPMIVAVRTAGTMFVAVVAVALTACPSIHHVAAIRGLALGSAAICGDYGPANAMVDANWDGMGGGFSVTNSGIVRWSEAIVQS</sequence>
<reference evidence="1" key="1">
    <citation type="journal article" date="2020" name="Stud. Mycol.">
        <title>101 Dothideomycetes genomes: a test case for predicting lifestyles and emergence of pathogens.</title>
        <authorList>
            <person name="Haridas S."/>
            <person name="Albert R."/>
            <person name="Binder M."/>
            <person name="Bloem J."/>
            <person name="Labutti K."/>
            <person name="Salamov A."/>
            <person name="Andreopoulos B."/>
            <person name="Baker S."/>
            <person name="Barry K."/>
            <person name="Bills G."/>
            <person name="Bluhm B."/>
            <person name="Cannon C."/>
            <person name="Castanera R."/>
            <person name="Culley D."/>
            <person name="Daum C."/>
            <person name="Ezra D."/>
            <person name="Gonzalez J."/>
            <person name="Henrissat B."/>
            <person name="Kuo A."/>
            <person name="Liang C."/>
            <person name="Lipzen A."/>
            <person name="Lutzoni F."/>
            <person name="Magnuson J."/>
            <person name="Mondo S."/>
            <person name="Nolan M."/>
            <person name="Ohm R."/>
            <person name="Pangilinan J."/>
            <person name="Park H.-J."/>
            <person name="Ramirez L."/>
            <person name="Alfaro M."/>
            <person name="Sun H."/>
            <person name="Tritt A."/>
            <person name="Yoshinaga Y."/>
            <person name="Zwiers L.-H."/>
            <person name="Turgeon B."/>
            <person name="Goodwin S."/>
            <person name="Spatafora J."/>
            <person name="Crous P."/>
            <person name="Grigoriev I."/>
        </authorList>
    </citation>
    <scope>NUCLEOTIDE SEQUENCE</scope>
    <source>
        <strain evidence="1">CBS 525.71</strain>
    </source>
</reference>
<comment type="caution">
    <text evidence="1">The sequence shown here is derived from an EMBL/GenBank/DDBJ whole genome shotgun (WGS) entry which is preliminary data.</text>
</comment>
<dbReference type="Proteomes" id="UP000799754">
    <property type="component" value="Unassembled WGS sequence"/>
</dbReference>
<accession>A0ACB6RPQ2</accession>
<evidence type="ECO:0000313" key="1">
    <source>
        <dbReference type="EMBL" id="KAF2622899.1"/>
    </source>
</evidence>
<gene>
    <name evidence="1" type="ORF">BU25DRAFT_451761</name>
</gene>
<protein>
    <submittedName>
        <fullName evidence="1">Uncharacterized protein</fullName>
    </submittedName>
</protein>
<keyword evidence="2" id="KW-1185">Reference proteome</keyword>